<keyword evidence="1" id="KW-0732">Signal</keyword>
<name>A0AAP0RPP2_LIQFO</name>
<evidence type="ECO:0000313" key="3">
    <source>
        <dbReference type="Proteomes" id="UP001415857"/>
    </source>
</evidence>
<dbReference type="Pfam" id="PF01190">
    <property type="entry name" value="Pollen_Ole_e_1"/>
    <property type="match status" value="1"/>
</dbReference>
<comment type="caution">
    <text evidence="2">The sequence shown here is derived from an EMBL/GenBank/DDBJ whole genome shotgun (WGS) entry which is preliminary data.</text>
</comment>
<evidence type="ECO:0008006" key="4">
    <source>
        <dbReference type="Google" id="ProtNLM"/>
    </source>
</evidence>
<organism evidence="2 3">
    <name type="scientific">Liquidambar formosana</name>
    <name type="common">Formosan gum</name>
    <dbReference type="NCBI Taxonomy" id="63359"/>
    <lineage>
        <taxon>Eukaryota</taxon>
        <taxon>Viridiplantae</taxon>
        <taxon>Streptophyta</taxon>
        <taxon>Embryophyta</taxon>
        <taxon>Tracheophyta</taxon>
        <taxon>Spermatophyta</taxon>
        <taxon>Magnoliopsida</taxon>
        <taxon>eudicotyledons</taxon>
        <taxon>Gunneridae</taxon>
        <taxon>Pentapetalae</taxon>
        <taxon>Saxifragales</taxon>
        <taxon>Altingiaceae</taxon>
        <taxon>Liquidambar</taxon>
    </lineage>
</organism>
<reference evidence="2 3" key="1">
    <citation type="journal article" date="2024" name="Plant J.">
        <title>Genome sequences and population genomics reveal climatic adaptation and genomic divergence between two closely related sweetgum species.</title>
        <authorList>
            <person name="Xu W.Q."/>
            <person name="Ren C.Q."/>
            <person name="Zhang X.Y."/>
            <person name="Comes H.P."/>
            <person name="Liu X.H."/>
            <person name="Li Y.G."/>
            <person name="Kettle C.J."/>
            <person name="Jalonen R."/>
            <person name="Gaisberger H."/>
            <person name="Ma Y.Z."/>
            <person name="Qiu Y.X."/>
        </authorList>
    </citation>
    <scope>NUCLEOTIDE SEQUENCE [LARGE SCALE GENOMIC DNA]</scope>
    <source>
        <strain evidence="2">Hangzhou</strain>
    </source>
</reference>
<dbReference type="AlphaFoldDB" id="A0AAP0RPP2"/>
<sequence>MALHNLIVALLFVLVTMVEPSTCHVVKGSVSCLDCHRHYNLSGVKVAVKCDQVKKLATVTTEDDGSFATNLPSDTPMSATPSNCNAKLLGGENQLYASRKNMFSKIVKVQESNSYTISTPLAFSTTCPSKEANCGASNGETGSSKTVDIPLPPEWGLAPSSYYVPFFPIIGIP</sequence>
<feature type="signal peptide" evidence="1">
    <location>
        <begin position="1"/>
        <end position="23"/>
    </location>
</feature>
<evidence type="ECO:0000313" key="2">
    <source>
        <dbReference type="EMBL" id="KAK9280174.1"/>
    </source>
</evidence>
<accession>A0AAP0RPP2</accession>
<dbReference type="EMBL" id="JBBPBK010000008">
    <property type="protein sequence ID" value="KAK9280174.1"/>
    <property type="molecule type" value="Genomic_DNA"/>
</dbReference>
<protein>
    <recommendedName>
        <fullName evidence="4">Pollen Ole e 1 allergen and extensin family protein</fullName>
    </recommendedName>
</protein>
<dbReference type="Proteomes" id="UP001415857">
    <property type="component" value="Unassembled WGS sequence"/>
</dbReference>
<evidence type="ECO:0000256" key="1">
    <source>
        <dbReference type="SAM" id="SignalP"/>
    </source>
</evidence>
<feature type="chain" id="PRO_5042934151" description="Pollen Ole e 1 allergen and extensin family protein" evidence="1">
    <location>
        <begin position="24"/>
        <end position="173"/>
    </location>
</feature>
<keyword evidence="3" id="KW-1185">Reference proteome</keyword>
<proteinExistence type="predicted"/>
<gene>
    <name evidence="2" type="ORF">L1049_013861</name>
</gene>